<dbReference type="Proteomes" id="UP000178797">
    <property type="component" value="Unassembled WGS sequence"/>
</dbReference>
<proteinExistence type="predicted"/>
<dbReference type="AlphaFoldDB" id="A0A1F7RXM1"/>
<evidence type="ECO:0000313" key="1">
    <source>
        <dbReference type="EMBL" id="OGL46170.1"/>
    </source>
</evidence>
<protein>
    <submittedName>
        <fullName evidence="1">Uncharacterized protein</fullName>
    </submittedName>
</protein>
<name>A0A1F7RXM1_9BACT</name>
<evidence type="ECO:0000313" key="2">
    <source>
        <dbReference type="Proteomes" id="UP000178797"/>
    </source>
</evidence>
<dbReference type="EMBL" id="MGDE01000101">
    <property type="protein sequence ID" value="OGL46170.1"/>
    <property type="molecule type" value="Genomic_DNA"/>
</dbReference>
<sequence length="114" mass="13971">MFHSWNYSGSNITPFIFSEHSYIDGYLLANSSSALLNRLYEKIRNYQFDEEFERLLRMFNISYILVDGYEESDKFYLKIPQFKNRLLHNRRIAFVKQADRLYLYKFDSDRIFTY</sequence>
<organism evidence="1 2">
    <name type="scientific">Candidatus Schekmanbacteria bacterium RBG_16_38_10</name>
    <dbReference type="NCBI Taxonomy" id="1817879"/>
    <lineage>
        <taxon>Bacteria</taxon>
        <taxon>Candidatus Schekmaniibacteriota</taxon>
    </lineage>
</organism>
<accession>A0A1F7RXM1</accession>
<comment type="caution">
    <text evidence="1">The sequence shown here is derived from an EMBL/GenBank/DDBJ whole genome shotgun (WGS) entry which is preliminary data.</text>
</comment>
<gene>
    <name evidence="1" type="ORF">A2W05_06170</name>
</gene>
<reference evidence="1 2" key="1">
    <citation type="journal article" date="2016" name="Nat. Commun.">
        <title>Thousands of microbial genomes shed light on interconnected biogeochemical processes in an aquifer system.</title>
        <authorList>
            <person name="Anantharaman K."/>
            <person name="Brown C.T."/>
            <person name="Hug L.A."/>
            <person name="Sharon I."/>
            <person name="Castelle C.J."/>
            <person name="Probst A.J."/>
            <person name="Thomas B.C."/>
            <person name="Singh A."/>
            <person name="Wilkins M.J."/>
            <person name="Karaoz U."/>
            <person name="Brodie E.L."/>
            <person name="Williams K.H."/>
            <person name="Hubbard S.S."/>
            <person name="Banfield J.F."/>
        </authorList>
    </citation>
    <scope>NUCLEOTIDE SEQUENCE [LARGE SCALE GENOMIC DNA]</scope>
</reference>